<organism evidence="1 2">
    <name type="scientific">Eleusine coracana subsp. coracana</name>
    <dbReference type="NCBI Taxonomy" id="191504"/>
    <lineage>
        <taxon>Eukaryota</taxon>
        <taxon>Viridiplantae</taxon>
        <taxon>Streptophyta</taxon>
        <taxon>Embryophyta</taxon>
        <taxon>Tracheophyta</taxon>
        <taxon>Spermatophyta</taxon>
        <taxon>Magnoliopsida</taxon>
        <taxon>Liliopsida</taxon>
        <taxon>Poales</taxon>
        <taxon>Poaceae</taxon>
        <taxon>PACMAD clade</taxon>
        <taxon>Chloridoideae</taxon>
        <taxon>Cynodonteae</taxon>
        <taxon>Eleusininae</taxon>
        <taxon>Eleusine</taxon>
    </lineage>
</organism>
<evidence type="ECO:0000313" key="1">
    <source>
        <dbReference type="EMBL" id="GJM94503.1"/>
    </source>
</evidence>
<gene>
    <name evidence="1" type="primary">ga11151</name>
    <name evidence="1" type="ORF">PR202_ga11151</name>
</gene>
<name>A0AAV5C8A3_ELECO</name>
<accession>A0AAV5C8A3</accession>
<dbReference type="AlphaFoldDB" id="A0AAV5C8A3"/>
<protein>
    <submittedName>
        <fullName evidence="1">Uncharacterized protein</fullName>
    </submittedName>
</protein>
<comment type="caution">
    <text evidence="1">The sequence shown here is derived from an EMBL/GenBank/DDBJ whole genome shotgun (WGS) entry which is preliminary data.</text>
</comment>
<dbReference type="Proteomes" id="UP001054889">
    <property type="component" value="Unassembled WGS sequence"/>
</dbReference>
<dbReference type="EMBL" id="BQKI01000005">
    <property type="protein sequence ID" value="GJM94503.1"/>
    <property type="molecule type" value="Genomic_DNA"/>
</dbReference>
<sequence>MNDLLKLLVAFFNSEKENTLSLEGRSVKSGCFVDLKSEPTKGFSSAPGHHETSFAEWWRKTAQRAGKTKRNGLNSLMVLGAWTLWKHHNSCVFEGISPSIQEAKHMFRDEAHLWGLPSEKKLTELYQGRVGSIA</sequence>
<evidence type="ECO:0000313" key="2">
    <source>
        <dbReference type="Proteomes" id="UP001054889"/>
    </source>
</evidence>
<proteinExistence type="predicted"/>
<keyword evidence="2" id="KW-1185">Reference proteome</keyword>
<reference evidence="1" key="1">
    <citation type="journal article" date="2018" name="DNA Res.">
        <title>Multiple hybrid de novo genome assembly of finger millet, an orphan allotetraploid crop.</title>
        <authorList>
            <person name="Hatakeyama M."/>
            <person name="Aluri S."/>
            <person name="Balachadran M.T."/>
            <person name="Sivarajan S.R."/>
            <person name="Patrignani A."/>
            <person name="Gruter S."/>
            <person name="Poveda L."/>
            <person name="Shimizu-Inatsugi R."/>
            <person name="Baeten J."/>
            <person name="Francoijs K.J."/>
            <person name="Nataraja K.N."/>
            <person name="Reddy Y.A.N."/>
            <person name="Phadnis S."/>
            <person name="Ravikumar R.L."/>
            <person name="Schlapbach R."/>
            <person name="Sreeman S.M."/>
            <person name="Shimizu K.K."/>
        </authorList>
    </citation>
    <scope>NUCLEOTIDE SEQUENCE</scope>
</reference>
<reference evidence="1" key="2">
    <citation type="submission" date="2021-12" db="EMBL/GenBank/DDBJ databases">
        <title>Resequencing data analysis of finger millet.</title>
        <authorList>
            <person name="Hatakeyama M."/>
            <person name="Aluri S."/>
            <person name="Balachadran M.T."/>
            <person name="Sivarajan S.R."/>
            <person name="Poveda L."/>
            <person name="Shimizu-Inatsugi R."/>
            <person name="Schlapbach R."/>
            <person name="Sreeman S.M."/>
            <person name="Shimizu K.K."/>
        </authorList>
    </citation>
    <scope>NUCLEOTIDE SEQUENCE</scope>
</reference>